<evidence type="ECO:0000313" key="2">
    <source>
        <dbReference type="EMBL" id="ADE12043.1"/>
    </source>
</evidence>
<protein>
    <submittedName>
        <fullName evidence="2">Putative signal peptide protein</fullName>
    </submittedName>
</protein>
<dbReference type="RefSeq" id="WP_013029941.1">
    <property type="nucleotide sequence ID" value="NC_013959.1"/>
</dbReference>
<dbReference type="AlphaFoldDB" id="D5CSV7"/>
<dbReference type="EMBL" id="CP001965">
    <property type="protein sequence ID" value="ADE12043.1"/>
    <property type="molecule type" value="Genomic_DNA"/>
</dbReference>
<name>D5CSV7_SIDLE</name>
<keyword evidence="1" id="KW-0732">Signal</keyword>
<dbReference type="eggNOG" id="COG2834">
    <property type="taxonomic scope" value="Bacteria"/>
</dbReference>
<reference evidence="2 3" key="1">
    <citation type="submission" date="2010-03" db="EMBL/GenBank/DDBJ databases">
        <title>Complete sequence of Sideroxydans lithotrophicus ES-1.</title>
        <authorList>
            <consortium name="US DOE Joint Genome Institute"/>
            <person name="Lucas S."/>
            <person name="Copeland A."/>
            <person name="Lapidus A."/>
            <person name="Cheng J.-F."/>
            <person name="Bruce D."/>
            <person name="Goodwin L."/>
            <person name="Pitluck S."/>
            <person name="Munk A.C."/>
            <person name="Detter J.C."/>
            <person name="Han C."/>
            <person name="Tapia R."/>
            <person name="Larimer F."/>
            <person name="Land M."/>
            <person name="Hauser L."/>
            <person name="Kyrpides N."/>
            <person name="Ivanova N."/>
            <person name="Emerson D."/>
            <person name="Woyke T."/>
        </authorList>
    </citation>
    <scope>NUCLEOTIDE SEQUENCE [LARGE SCALE GENOMIC DNA]</scope>
    <source>
        <strain evidence="2 3">ES-1</strain>
    </source>
</reference>
<feature type="chain" id="PRO_5003070552" evidence="1">
    <location>
        <begin position="21"/>
        <end position="280"/>
    </location>
</feature>
<accession>D5CSV7</accession>
<dbReference type="HOGENOM" id="CLU_081300_0_0_4"/>
<dbReference type="KEGG" id="slt:Slit_1814"/>
<evidence type="ECO:0000313" key="3">
    <source>
        <dbReference type="Proteomes" id="UP000001625"/>
    </source>
</evidence>
<organism evidence="2 3">
    <name type="scientific">Sideroxydans lithotrophicus (strain ES-1)</name>
    <dbReference type="NCBI Taxonomy" id="580332"/>
    <lineage>
        <taxon>Bacteria</taxon>
        <taxon>Pseudomonadati</taxon>
        <taxon>Pseudomonadota</taxon>
        <taxon>Betaproteobacteria</taxon>
        <taxon>Nitrosomonadales</taxon>
        <taxon>Gallionellaceae</taxon>
        <taxon>Sideroxydans</taxon>
    </lineage>
</organism>
<dbReference type="Gene3D" id="2.50.20.10">
    <property type="entry name" value="Lipoprotein localisation LolA/LolB/LppX"/>
    <property type="match status" value="1"/>
</dbReference>
<feature type="signal peptide" evidence="1">
    <location>
        <begin position="1"/>
        <end position="20"/>
    </location>
</feature>
<proteinExistence type="predicted"/>
<dbReference type="STRING" id="580332.Slit_1814"/>
<evidence type="ECO:0000256" key="1">
    <source>
        <dbReference type="SAM" id="SignalP"/>
    </source>
</evidence>
<dbReference type="OrthoDB" id="128937at2"/>
<gene>
    <name evidence="2" type="ordered locus">Slit_1814</name>
</gene>
<sequence length="280" mass="31330" precursor="true">MTTRLITLLCLLLAATPSYAANKKHAAAGSALTAQQIVDRNVAARGGLKAWRAIHTMRMTGKIDAGRLRTKPPVPMYALTKTHFDPGKIKSEPEGKMVRLPFVMNLARPNKMRFEMKFRGDTAIQAYDGTNGWKLRPFLGRHEVEPFTPEEMKMASQQQDLDGFLIDYAAKGTRVESEGIEKVDGNDAYKLKLTLKNGDVRHVWVDAKSFLDVKIDGTRRMDGKPKQVATYFRDYKSVKGLKIPFTMETSVEGVKGSEDISIQQVVLNPKLADAEFTRPD</sequence>
<dbReference type="Proteomes" id="UP000001625">
    <property type="component" value="Chromosome"/>
</dbReference>
<keyword evidence="3" id="KW-1185">Reference proteome</keyword>